<dbReference type="GeneTree" id="ENSGT01150000289710"/>
<proteinExistence type="predicted"/>
<organism evidence="1">
    <name type="scientific">Mustela putorius furo</name>
    <name type="common">European domestic ferret</name>
    <name type="synonym">Mustela furo</name>
    <dbReference type="NCBI Taxonomy" id="9669"/>
    <lineage>
        <taxon>Eukaryota</taxon>
        <taxon>Metazoa</taxon>
        <taxon>Chordata</taxon>
        <taxon>Craniata</taxon>
        <taxon>Vertebrata</taxon>
        <taxon>Euteleostomi</taxon>
        <taxon>Mammalia</taxon>
        <taxon>Eutheria</taxon>
        <taxon>Laurasiatheria</taxon>
        <taxon>Carnivora</taxon>
        <taxon>Caniformia</taxon>
        <taxon>Musteloidea</taxon>
        <taxon>Mustelidae</taxon>
        <taxon>Mustelinae</taxon>
        <taxon>Mustela</taxon>
    </lineage>
</organism>
<dbReference type="EMBL" id="AEYP01044033">
    <property type="status" value="NOT_ANNOTATED_CDS"/>
    <property type="molecule type" value="Genomic_DNA"/>
</dbReference>
<protein>
    <submittedName>
        <fullName evidence="1">Uncharacterized protein</fullName>
    </submittedName>
</protein>
<accession>M3YJ11</accession>
<dbReference type="InParanoid" id="M3YJ11"/>
<evidence type="ECO:0000313" key="1">
    <source>
        <dbReference type="Ensembl" id="ENSMPUP00000011318.1"/>
    </source>
</evidence>
<dbReference type="Ensembl" id="ENSMPUT00000011506.1">
    <property type="protein sequence ID" value="ENSMPUP00000011318.1"/>
    <property type="gene ID" value="ENSMPUG00000011410.1"/>
</dbReference>
<dbReference type="AlphaFoldDB" id="M3YJ11"/>
<reference evidence="1" key="1">
    <citation type="submission" date="2024-06" db="UniProtKB">
        <authorList>
            <consortium name="Ensembl"/>
        </authorList>
    </citation>
    <scope>IDENTIFICATION</scope>
</reference>
<sequence>MASKHPEIGVAGSYVSFILNLLRNLHTVFHSGCTSLHFHLSF</sequence>
<name>M3YJ11_MUSPF</name>
<dbReference type="HOGENOM" id="CLU_3260384_0_0_1"/>